<evidence type="ECO:0000313" key="14">
    <source>
        <dbReference type="EMBL" id="CAI06997.1"/>
    </source>
</evidence>
<gene>
    <name evidence="14" type="primary">gspD</name>
    <name evidence="14" type="ORF">ebA1602</name>
</gene>
<accession>Q5P6R4</accession>
<dbReference type="STRING" id="76114.ebA1602"/>
<keyword evidence="7" id="KW-0472">Membrane</keyword>
<evidence type="ECO:0000256" key="8">
    <source>
        <dbReference type="ARBA" id="ARBA00023237"/>
    </source>
</evidence>
<feature type="compositionally biased region" description="Basic and acidic residues" evidence="10">
    <location>
        <begin position="64"/>
        <end position="79"/>
    </location>
</feature>
<evidence type="ECO:0000259" key="13">
    <source>
        <dbReference type="Pfam" id="PF03958"/>
    </source>
</evidence>
<dbReference type="InterPro" id="IPR050810">
    <property type="entry name" value="Bact_Secretion_Sys_Channel"/>
</dbReference>
<dbReference type="Pfam" id="PF00263">
    <property type="entry name" value="Secretin"/>
    <property type="match status" value="1"/>
</dbReference>
<dbReference type="Pfam" id="PF03958">
    <property type="entry name" value="Secretin_N"/>
    <property type="match status" value="2"/>
</dbReference>
<feature type="signal peptide" evidence="11">
    <location>
        <begin position="1"/>
        <end position="31"/>
    </location>
</feature>
<evidence type="ECO:0000256" key="10">
    <source>
        <dbReference type="SAM" id="MobiDB-lite"/>
    </source>
</evidence>
<dbReference type="PANTHER" id="PTHR30332">
    <property type="entry name" value="PROBABLE GENERAL SECRETION PATHWAY PROTEIN D"/>
    <property type="match status" value="1"/>
</dbReference>
<name>Q5P6R4_AROAE</name>
<dbReference type="Proteomes" id="UP000006552">
    <property type="component" value="Chromosome"/>
</dbReference>
<evidence type="ECO:0000256" key="6">
    <source>
        <dbReference type="ARBA" id="ARBA00022927"/>
    </source>
</evidence>
<dbReference type="RefSeq" id="WP_011236722.1">
    <property type="nucleotide sequence ID" value="NC_006513.1"/>
</dbReference>
<feature type="domain" description="Type II/III secretion system secretin-like" evidence="12">
    <location>
        <begin position="555"/>
        <end position="717"/>
    </location>
</feature>
<evidence type="ECO:0000256" key="4">
    <source>
        <dbReference type="ARBA" id="ARBA00022452"/>
    </source>
</evidence>
<evidence type="ECO:0000256" key="9">
    <source>
        <dbReference type="RuleBase" id="RU004004"/>
    </source>
</evidence>
<evidence type="ECO:0000313" key="15">
    <source>
        <dbReference type="Proteomes" id="UP000006552"/>
    </source>
</evidence>
<comment type="similarity">
    <text evidence="2">Belongs to the bacterial secretin family. GSP D subfamily.</text>
</comment>
<dbReference type="HOGENOM" id="CLU_006756_1_2_4"/>
<organism evidence="14 15">
    <name type="scientific">Aromatoleum aromaticum (strain DSM 19018 / LMG 30748 / EbN1)</name>
    <name type="common">Azoarcus sp. (strain EbN1)</name>
    <dbReference type="NCBI Taxonomy" id="76114"/>
    <lineage>
        <taxon>Bacteria</taxon>
        <taxon>Pseudomonadati</taxon>
        <taxon>Pseudomonadota</taxon>
        <taxon>Betaproteobacteria</taxon>
        <taxon>Rhodocyclales</taxon>
        <taxon>Rhodocyclaceae</taxon>
        <taxon>Aromatoleum</taxon>
    </lineage>
</organism>
<feature type="compositionally biased region" description="Pro residues" evidence="10">
    <location>
        <begin position="760"/>
        <end position="769"/>
    </location>
</feature>
<evidence type="ECO:0000256" key="2">
    <source>
        <dbReference type="ARBA" id="ARBA00006980"/>
    </source>
</evidence>
<reference evidence="14 15" key="1">
    <citation type="journal article" date="2005" name="Arch. Microbiol.">
        <title>The genome sequence of an anaerobic aromatic-degrading denitrifying bacterium, strain EbN1.</title>
        <authorList>
            <person name="Rabus R."/>
            <person name="Kube M."/>
            <person name="Heider J."/>
            <person name="Beck A."/>
            <person name="Heitmann K."/>
            <person name="Widdel F."/>
            <person name="Reinhardt R."/>
        </authorList>
    </citation>
    <scope>NUCLEOTIDE SEQUENCE [LARGE SCALE GENOMIC DNA]</scope>
    <source>
        <strain evidence="14 15">EbN1</strain>
    </source>
</reference>
<dbReference type="PANTHER" id="PTHR30332:SF25">
    <property type="entry name" value="SECRETIN XPSD"/>
    <property type="match status" value="1"/>
</dbReference>
<keyword evidence="15" id="KW-1185">Reference proteome</keyword>
<feature type="chain" id="PRO_5004260255" evidence="11">
    <location>
        <begin position="32"/>
        <end position="769"/>
    </location>
</feature>
<dbReference type="eggNOG" id="COG1450">
    <property type="taxonomic scope" value="Bacteria"/>
</dbReference>
<feature type="region of interest" description="Disordered" evidence="10">
    <location>
        <begin position="48"/>
        <end position="81"/>
    </location>
</feature>
<dbReference type="GO" id="GO:0015627">
    <property type="term" value="C:type II protein secretion system complex"/>
    <property type="evidence" value="ECO:0007669"/>
    <property type="project" value="InterPro"/>
</dbReference>
<comment type="subcellular location">
    <subcellularLocation>
        <location evidence="1 9">Cell outer membrane</location>
    </subcellularLocation>
</comment>
<evidence type="ECO:0000256" key="11">
    <source>
        <dbReference type="SAM" id="SignalP"/>
    </source>
</evidence>
<dbReference type="InterPro" id="IPR004846">
    <property type="entry name" value="T2SS/T3SS_dom"/>
</dbReference>
<evidence type="ECO:0000256" key="3">
    <source>
        <dbReference type="ARBA" id="ARBA00022448"/>
    </source>
</evidence>
<dbReference type="InterPro" id="IPR038591">
    <property type="entry name" value="NolW-like_sf"/>
</dbReference>
<keyword evidence="5 11" id="KW-0732">Signal</keyword>
<dbReference type="Gene3D" id="3.30.1370.120">
    <property type="match status" value="3"/>
</dbReference>
<protein>
    <submittedName>
        <fullName evidence="14">General (Type II) secretion pathway (GSP) D protein</fullName>
    </submittedName>
</protein>
<dbReference type="AlphaFoldDB" id="Q5P6R4"/>
<dbReference type="InterPro" id="IPR001775">
    <property type="entry name" value="GspD/PilQ"/>
</dbReference>
<dbReference type="EMBL" id="CR555306">
    <property type="protein sequence ID" value="CAI06997.1"/>
    <property type="molecule type" value="Genomic_DNA"/>
</dbReference>
<dbReference type="NCBIfam" id="TIGR02517">
    <property type="entry name" value="type_II_gspD"/>
    <property type="match status" value="1"/>
</dbReference>
<keyword evidence="6" id="KW-0653">Protein transport</keyword>
<keyword evidence="4" id="KW-0812">Transmembrane</keyword>
<evidence type="ECO:0000256" key="7">
    <source>
        <dbReference type="ARBA" id="ARBA00023136"/>
    </source>
</evidence>
<feature type="domain" description="NolW-like" evidence="13">
    <location>
        <begin position="369"/>
        <end position="485"/>
    </location>
</feature>
<evidence type="ECO:0000259" key="12">
    <source>
        <dbReference type="Pfam" id="PF00263"/>
    </source>
</evidence>
<feature type="domain" description="NolW-like" evidence="13">
    <location>
        <begin position="270"/>
        <end position="360"/>
    </location>
</feature>
<dbReference type="GO" id="GO:0015628">
    <property type="term" value="P:protein secretion by the type II secretion system"/>
    <property type="evidence" value="ECO:0007669"/>
    <property type="project" value="InterPro"/>
</dbReference>
<dbReference type="KEGG" id="eba:ebA1602"/>
<dbReference type="InterPro" id="IPR005644">
    <property type="entry name" value="NolW-like"/>
</dbReference>
<evidence type="ECO:0000256" key="5">
    <source>
        <dbReference type="ARBA" id="ARBA00022729"/>
    </source>
</evidence>
<dbReference type="PRINTS" id="PR00811">
    <property type="entry name" value="BCTERIALGSPD"/>
</dbReference>
<keyword evidence="8" id="KW-0998">Cell outer membrane</keyword>
<dbReference type="GO" id="GO:0009279">
    <property type="term" value="C:cell outer membrane"/>
    <property type="evidence" value="ECO:0007669"/>
    <property type="project" value="UniProtKB-SubCell"/>
</dbReference>
<evidence type="ECO:0000256" key="1">
    <source>
        <dbReference type="ARBA" id="ARBA00004442"/>
    </source>
</evidence>
<keyword evidence="4" id="KW-1134">Transmembrane beta strand</keyword>
<dbReference type="Gene3D" id="3.55.50.30">
    <property type="match status" value="1"/>
</dbReference>
<sequence length="769" mass="80764">MTSIDMSISRPFFRVCLIALGSVAVFLAGCASGGPVQEDTVARGAGATSEAGVKTAPAAAQENVEAKKAETEAAPRREPTLLAGNDRVINLPASKAVNISKGGAVSLKFEQAPVTDFAHAILGDLLKLDYTLHQPLGGEVTIHTQGAVPPDKVLSILESVLAANGLTLARDAQGLYHVGRPELLRGLGASAVNVKAIPTGQGMVVVPLQFVGAAEMADILRPVAPAEAFVRVDTLRNLLILSGSGNQLEGWLDFVNIFDVDMLKGMSVGLFPLEYASVKEVDAALRAVTGAPAAAASAARGEGQQQAPAEIKQLPTFGPLGGVVRILPIERLNALLVVTPRAHYLQQAKEWIEKLDRPSDGGTEPQLYVYPVQNGSAQHLGSLLSAVFGGGQAGAARTPTDSGVAPGLSSIGRTGLGGSGMMSQALNNAGRNDGSQTQATTQFSLGPLVRVVADEFNNALLIYAPGSEYRKIEAALRRLDLSPTQVLIEASILEVTLSDETRFGLQWFFEGKLGGDYRGSGLFTDRASETLGRTVPGFSYSITNAAGQVRAVLNAMAQKSLVNVISSPSVMVLDNHTAVIHVGDQQPIRSTQTVTDGGTTSTSIQYKDTGVMLQVTPSANAGGMVAMDIKQSVTDVGAVDDATGQRSFNQREVASKVAVRTGETVILGGLIRDSDTNGKTGVPWLHDIPVLGPLFGTTSDVTRRTELLVMITPRVVQSDQQVRELGIEMRRRMEGLSVLPGWERFEADPGVGKDMLPAPEETPAPAPAS</sequence>
<dbReference type="InterPro" id="IPR013356">
    <property type="entry name" value="T2SS_GspD"/>
</dbReference>
<keyword evidence="3 9" id="KW-0813">Transport</keyword>
<feature type="region of interest" description="Disordered" evidence="10">
    <location>
        <begin position="748"/>
        <end position="769"/>
    </location>
</feature>
<proteinExistence type="inferred from homology"/>